<protein>
    <recommendedName>
        <fullName evidence="3">Flagellar basal-body/hook protein C-terminal domain-containing protein</fullName>
    </recommendedName>
</protein>
<dbReference type="InterPro" id="IPR010930">
    <property type="entry name" value="Flg_bb/hook_C_dom"/>
</dbReference>
<comment type="similarity">
    <text evidence="1">Belongs to the flagella basal body rod proteins family.</text>
</comment>
<accession>A0AAN6Y9Z9</accession>
<organism evidence="4 5">
    <name type="scientific">Rhypophila decipiens</name>
    <dbReference type="NCBI Taxonomy" id="261697"/>
    <lineage>
        <taxon>Eukaryota</taxon>
        <taxon>Fungi</taxon>
        <taxon>Dikarya</taxon>
        <taxon>Ascomycota</taxon>
        <taxon>Pezizomycotina</taxon>
        <taxon>Sordariomycetes</taxon>
        <taxon>Sordariomycetidae</taxon>
        <taxon>Sordariales</taxon>
        <taxon>Naviculisporaceae</taxon>
        <taxon>Rhypophila</taxon>
    </lineage>
</organism>
<name>A0AAN6Y9Z9_9PEZI</name>
<evidence type="ECO:0000256" key="2">
    <source>
        <dbReference type="SAM" id="MobiDB-lite"/>
    </source>
</evidence>
<feature type="compositionally biased region" description="Low complexity" evidence="2">
    <location>
        <begin position="46"/>
        <end position="65"/>
    </location>
</feature>
<evidence type="ECO:0000313" key="5">
    <source>
        <dbReference type="Proteomes" id="UP001301769"/>
    </source>
</evidence>
<keyword evidence="5" id="KW-1185">Reference proteome</keyword>
<feature type="region of interest" description="Disordered" evidence="2">
    <location>
        <begin position="26"/>
        <end position="74"/>
    </location>
</feature>
<sequence length="128" mass="13651">MPKGTSSTSSISGLWSSAIKGHNLEKSNHKLDQVSRNLKEATPSTGPKSQSSAFSGSFPHSGSGSTAASRSNTYTDSKVDTVAEMTNMISTQRAYESNLAALNQSNKMSGKLPSTVWDIYDLQNEIFG</sequence>
<dbReference type="Proteomes" id="UP001301769">
    <property type="component" value="Unassembled WGS sequence"/>
</dbReference>
<evidence type="ECO:0000313" key="4">
    <source>
        <dbReference type="EMBL" id="KAK4215418.1"/>
    </source>
</evidence>
<dbReference type="AlphaFoldDB" id="A0AAN6Y9Z9"/>
<gene>
    <name evidence="4" type="ORF">QBC37DRAFT_398688</name>
</gene>
<proteinExistence type="inferred from homology"/>
<comment type="caution">
    <text evidence="4">The sequence shown here is derived from an EMBL/GenBank/DDBJ whole genome shotgun (WGS) entry which is preliminary data.</text>
</comment>
<evidence type="ECO:0000259" key="3">
    <source>
        <dbReference type="Pfam" id="PF06429"/>
    </source>
</evidence>
<evidence type="ECO:0000256" key="1">
    <source>
        <dbReference type="ARBA" id="ARBA00009677"/>
    </source>
</evidence>
<dbReference type="Pfam" id="PF06429">
    <property type="entry name" value="Flg_bbr_C"/>
    <property type="match status" value="1"/>
</dbReference>
<reference evidence="4" key="2">
    <citation type="submission" date="2023-05" db="EMBL/GenBank/DDBJ databases">
        <authorList>
            <consortium name="Lawrence Berkeley National Laboratory"/>
            <person name="Steindorff A."/>
            <person name="Hensen N."/>
            <person name="Bonometti L."/>
            <person name="Westerberg I."/>
            <person name="Brannstrom I.O."/>
            <person name="Guillou S."/>
            <person name="Cros-Aarteil S."/>
            <person name="Calhoun S."/>
            <person name="Haridas S."/>
            <person name="Kuo A."/>
            <person name="Mondo S."/>
            <person name="Pangilinan J."/>
            <person name="Riley R."/>
            <person name="Labutti K."/>
            <person name="Andreopoulos B."/>
            <person name="Lipzen A."/>
            <person name="Chen C."/>
            <person name="Yanf M."/>
            <person name="Daum C."/>
            <person name="Ng V."/>
            <person name="Clum A."/>
            <person name="Ohm R."/>
            <person name="Martin F."/>
            <person name="Silar P."/>
            <person name="Natvig D."/>
            <person name="Lalanne C."/>
            <person name="Gautier V."/>
            <person name="Ament-Velasquez S.L."/>
            <person name="Kruys A."/>
            <person name="Hutchinson M.I."/>
            <person name="Powell A.J."/>
            <person name="Barry K."/>
            <person name="Miller A.N."/>
            <person name="Grigoriev I.V."/>
            <person name="Debuchy R."/>
            <person name="Gladieux P."/>
            <person name="Thoren M.H."/>
            <person name="Johannesson H."/>
        </authorList>
    </citation>
    <scope>NUCLEOTIDE SEQUENCE</scope>
    <source>
        <strain evidence="4">PSN293</strain>
    </source>
</reference>
<feature type="domain" description="Flagellar basal-body/hook protein C-terminal" evidence="3">
    <location>
        <begin position="77"/>
        <end position="112"/>
    </location>
</feature>
<feature type="compositionally biased region" description="Basic and acidic residues" evidence="2">
    <location>
        <begin position="26"/>
        <end position="39"/>
    </location>
</feature>
<dbReference type="EMBL" id="MU858080">
    <property type="protein sequence ID" value="KAK4215418.1"/>
    <property type="molecule type" value="Genomic_DNA"/>
</dbReference>
<reference evidence="4" key="1">
    <citation type="journal article" date="2023" name="Mol. Phylogenet. Evol.">
        <title>Genome-scale phylogeny and comparative genomics of the fungal order Sordariales.</title>
        <authorList>
            <person name="Hensen N."/>
            <person name="Bonometti L."/>
            <person name="Westerberg I."/>
            <person name="Brannstrom I.O."/>
            <person name="Guillou S."/>
            <person name="Cros-Aarteil S."/>
            <person name="Calhoun S."/>
            <person name="Haridas S."/>
            <person name="Kuo A."/>
            <person name="Mondo S."/>
            <person name="Pangilinan J."/>
            <person name="Riley R."/>
            <person name="LaButti K."/>
            <person name="Andreopoulos B."/>
            <person name="Lipzen A."/>
            <person name="Chen C."/>
            <person name="Yan M."/>
            <person name="Daum C."/>
            <person name="Ng V."/>
            <person name="Clum A."/>
            <person name="Steindorff A."/>
            <person name="Ohm R.A."/>
            <person name="Martin F."/>
            <person name="Silar P."/>
            <person name="Natvig D.O."/>
            <person name="Lalanne C."/>
            <person name="Gautier V."/>
            <person name="Ament-Velasquez S.L."/>
            <person name="Kruys A."/>
            <person name="Hutchinson M.I."/>
            <person name="Powell A.J."/>
            <person name="Barry K."/>
            <person name="Miller A.N."/>
            <person name="Grigoriev I.V."/>
            <person name="Debuchy R."/>
            <person name="Gladieux P."/>
            <person name="Hiltunen Thoren M."/>
            <person name="Johannesson H."/>
        </authorList>
    </citation>
    <scope>NUCLEOTIDE SEQUENCE</scope>
    <source>
        <strain evidence="4">PSN293</strain>
    </source>
</reference>